<reference evidence="2" key="1">
    <citation type="submission" date="2022-10" db="EMBL/GenBank/DDBJ databases">
        <title>Roseovarius pelagicus sp. nov., isolated from Arctic seawater.</title>
        <authorList>
            <person name="Hong Y.W."/>
            <person name="Hwang C.Y."/>
        </authorList>
    </citation>
    <scope>NUCLEOTIDE SEQUENCE</scope>
    <source>
        <strain evidence="2">HL-MP18</strain>
    </source>
</reference>
<dbReference type="EMBL" id="CP106738">
    <property type="protein sequence ID" value="UXX84851.1"/>
    <property type="molecule type" value="Genomic_DNA"/>
</dbReference>
<dbReference type="Proteomes" id="UP001064087">
    <property type="component" value="Chromosome"/>
</dbReference>
<gene>
    <name evidence="2" type="ORF">N7U68_09515</name>
</gene>
<feature type="compositionally biased region" description="Basic and acidic residues" evidence="1">
    <location>
        <begin position="216"/>
        <end position="231"/>
    </location>
</feature>
<name>A0ABY6DFC2_9RHOB</name>
<keyword evidence="3" id="KW-1185">Reference proteome</keyword>
<proteinExistence type="predicted"/>
<evidence type="ECO:0000313" key="3">
    <source>
        <dbReference type="Proteomes" id="UP001064087"/>
    </source>
</evidence>
<dbReference type="RefSeq" id="WP_263048954.1">
    <property type="nucleotide sequence ID" value="NZ_CP106738.1"/>
</dbReference>
<sequence>MSLLKMFSFLVFVMQIALLSFNTLPLAAQGALTVTDRGEDIVFPMGEVSFADSVVSFEIGRPSSEPQYADPKAALGHPDGKDTNALTLGCGGVVVLSFDDNFLVNVEGPDLYVFEVGDDVEATDVSISENGETWHELGRISGATAAIDIARYVPKGEARFRLVKLTDARARCNSRWPGADIDAVAAIGAIVRDETGVVNPAAEQPEGQTPTVTAEAPEKNSDTLPEQKTDAENAGSGDIIASGQGQPAETAKAETVKAETAQKEDEPAEPICGETSSLKKVSDCLAAVKKHAKDNQDDTFDVYWRALDKQSKAYKSRRTVAVPGCYELTNDLLKLMTYIEREHKMAFGTKPSHCAGTFRVLQPFGFENPSLKECENSYTQKGATACVLALLKTSRAPVIRSTLQADQKRCRNPYASPDGLRGGLEKLAVFEMPGSKEKERKALYALYYKNMTCELLDQVLLAAGMKQEQSSAANQTETPEQNSISRNSSELVFDSPALKIYAPKKMCNQAKLQYSIVADALLSKHIIESLQFRVGPISAAYTNKMEDCLVGDLRPSGVTAKLLADKVFNPTVAFYITGSGRKYASGKFEAKGFKVTSNISLLSQAPALPEVEGQESKIAKVIDQINETAKRQQVLTSAAEHIHTQVSNLLKDQCAPNTPFTASGFIPRWENGKCAMRTADNGSFFGNTYMYGWSVETSIDSCADDLSSCKYSFQFVCNAYERGGGWTELCRIPRNQRGFPVQHGTLKLK</sequence>
<feature type="region of interest" description="Disordered" evidence="1">
    <location>
        <begin position="198"/>
        <end position="273"/>
    </location>
</feature>
<accession>A0ABY6DFC2</accession>
<feature type="compositionally biased region" description="Basic and acidic residues" evidence="1">
    <location>
        <begin position="251"/>
        <end position="265"/>
    </location>
</feature>
<protein>
    <submittedName>
        <fullName evidence="2">Uncharacterized protein</fullName>
    </submittedName>
</protein>
<evidence type="ECO:0000256" key="1">
    <source>
        <dbReference type="SAM" id="MobiDB-lite"/>
    </source>
</evidence>
<evidence type="ECO:0000313" key="2">
    <source>
        <dbReference type="EMBL" id="UXX84851.1"/>
    </source>
</evidence>
<organism evidence="2 3">
    <name type="scientific">Roseovarius pelagicus</name>
    <dbReference type="NCBI Taxonomy" id="2980108"/>
    <lineage>
        <taxon>Bacteria</taxon>
        <taxon>Pseudomonadati</taxon>
        <taxon>Pseudomonadota</taxon>
        <taxon>Alphaproteobacteria</taxon>
        <taxon>Rhodobacterales</taxon>
        <taxon>Roseobacteraceae</taxon>
        <taxon>Roseovarius</taxon>
    </lineage>
</organism>